<gene>
    <name evidence="1" type="ORF">POL68_13300</name>
</gene>
<evidence type="ECO:0000313" key="2">
    <source>
        <dbReference type="Proteomes" id="UP001221838"/>
    </source>
</evidence>
<keyword evidence="2" id="KW-1185">Reference proteome</keyword>
<dbReference type="CDD" id="cd00377">
    <property type="entry name" value="ICL_PEPM"/>
    <property type="match status" value="1"/>
</dbReference>
<dbReference type="InterPro" id="IPR040442">
    <property type="entry name" value="Pyrv_kinase-like_dom_sf"/>
</dbReference>
<dbReference type="PANTHER" id="PTHR42905:SF16">
    <property type="entry name" value="CARBOXYPHOSPHONOENOLPYRUVATE PHOSPHONOMUTASE-LIKE PROTEIN (AFU_ORTHOLOGUE AFUA_5G07230)"/>
    <property type="match status" value="1"/>
</dbReference>
<dbReference type="Proteomes" id="UP001221838">
    <property type="component" value="Unassembled WGS sequence"/>
</dbReference>
<proteinExistence type="predicted"/>
<dbReference type="InterPro" id="IPR039556">
    <property type="entry name" value="ICL/PEPM"/>
</dbReference>
<protein>
    <submittedName>
        <fullName evidence="1">Isocitrate lyase/phosphoenolpyruvate mutase family protein</fullName>
    </submittedName>
</protein>
<dbReference type="SUPFAM" id="SSF51621">
    <property type="entry name" value="Phosphoenolpyruvate/pyruvate domain"/>
    <property type="match status" value="1"/>
</dbReference>
<dbReference type="PANTHER" id="PTHR42905">
    <property type="entry name" value="PHOSPHOENOLPYRUVATE CARBOXYLASE"/>
    <property type="match status" value="1"/>
</dbReference>
<dbReference type="InterPro" id="IPR015813">
    <property type="entry name" value="Pyrv/PenolPyrv_kinase-like_dom"/>
</dbReference>
<dbReference type="Gene3D" id="3.20.20.60">
    <property type="entry name" value="Phosphoenolpyruvate-binding domains"/>
    <property type="match status" value="1"/>
</dbReference>
<reference evidence="1 2" key="1">
    <citation type="submission" date="2022-11" db="EMBL/GenBank/DDBJ databases">
        <title>Minimal conservation of predation-associated metabolite biosynthetic gene clusters underscores biosynthetic potential of Myxococcota including descriptions for ten novel species: Archangium lansinium sp. nov., Myxococcus landrumus sp. nov., Nannocystis bai.</title>
        <authorList>
            <person name="Ahearne A."/>
            <person name="Stevens C."/>
            <person name="Dowd S."/>
        </authorList>
    </citation>
    <scope>NUCLEOTIDE SEQUENCE [LARGE SCALE GENOMIC DNA]</scope>
    <source>
        <strain evidence="1 2">NCWAL01</strain>
    </source>
</reference>
<keyword evidence="1" id="KW-0456">Lyase</keyword>
<dbReference type="GO" id="GO:0016829">
    <property type="term" value="F:lyase activity"/>
    <property type="evidence" value="ECO:0007669"/>
    <property type="project" value="UniProtKB-KW"/>
</dbReference>
<dbReference type="Pfam" id="PF13714">
    <property type="entry name" value="PEP_mutase"/>
    <property type="match status" value="1"/>
</dbReference>
<accession>A0ABT5DAW8</accession>
<name>A0ABT5DAW8_9BACT</name>
<dbReference type="EMBL" id="JAQNDM010000002">
    <property type="protein sequence ID" value="MDC0709441.1"/>
    <property type="molecule type" value="Genomic_DNA"/>
</dbReference>
<dbReference type="RefSeq" id="WP_272138021.1">
    <property type="nucleotide sequence ID" value="NZ_JAQNDM010000002.1"/>
</dbReference>
<evidence type="ECO:0000313" key="1">
    <source>
        <dbReference type="EMBL" id="MDC0709441.1"/>
    </source>
</evidence>
<sequence>MNPSLPDAKRFRELHAPGQVLVLPNVWDAMSARLVESLGGAALATSSAAVAWAHGAPDGERLEFDRLLASTRDIVRAVRVPVSVDFERGYNQSAADVADAVCRLAQEGVVGINLEDGAEPPEVLTSKLSACREAFQRQGLDVFLNARTDVILRRMLSGPQALDEVIRRTKRYADAGCDGIFVPGLSAAEDLARVVSEVSVPLNVWAAPALPPVDQLRAMGVRRVSVGPRLALTALSAARRDAEHLMAGHWAPPPGETPLTYPQVNGWFTQTPTPSKE</sequence>
<organism evidence="1 2">
    <name type="scientific">Stigmatella ashevillensis</name>
    <dbReference type="NCBI Taxonomy" id="2995309"/>
    <lineage>
        <taxon>Bacteria</taxon>
        <taxon>Pseudomonadati</taxon>
        <taxon>Myxococcota</taxon>
        <taxon>Myxococcia</taxon>
        <taxon>Myxococcales</taxon>
        <taxon>Cystobacterineae</taxon>
        <taxon>Archangiaceae</taxon>
        <taxon>Stigmatella</taxon>
    </lineage>
</organism>
<comment type="caution">
    <text evidence="1">The sequence shown here is derived from an EMBL/GenBank/DDBJ whole genome shotgun (WGS) entry which is preliminary data.</text>
</comment>